<dbReference type="Proteomes" id="UP001324115">
    <property type="component" value="Unassembled WGS sequence"/>
</dbReference>
<evidence type="ECO:0000313" key="2">
    <source>
        <dbReference type="Proteomes" id="UP001324115"/>
    </source>
</evidence>
<sequence length="102" mass="11920">MGGEEEDSVRFTIIPCLQHLQIRDCPKLKSLPNFLRTTPLQKLYIYYSPILEECCKRGTGEEWPKIFHIPNIIYGSPEEHDEEMIKVIKEGLMKVVIREDSN</sequence>
<organism evidence="1 2">
    <name type="scientific">Quercus rubra</name>
    <name type="common">Northern red oak</name>
    <name type="synonym">Quercus borealis</name>
    <dbReference type="NCBI Taxonomy" id="3512"/>
    <lineage>
        <taxon>Eukaryota</taxon>
        <taxon>Viridiplantae</taxon>
        <taxon>Streptophyta</taxon>
        <taxon>Embryophyta</taxon>
        <taxon>Tracheophyta</taxon>
        <taxon>Spermatophyta</taxon>
        <taxon>Magnoliopsida</taxon>
        <taxon>eudicotyledons</taxon>
        <taxon>Gunneridae</taxon>
        <taxon>Pentapetalae</taxon>
        <taxon>rosids</taxon>
        <taxon>fabids</taxon>
        <taxon>Fagales</taxon>
        <taxon>Fagaceae</taxon>
        <taxon>Quercus</taxon>
    </lineage>
</organism>
<accession>A0AAN7J274</accession>
<evidence type="ECO:0008006" key="3">
    <source>
        <dbReference type="Google" id="ProtNLM"/>
    </source>
</evidence>
<gene>
    <name evidence="1" type="ORF">RGQ29_013647</name>
</gene>
<reference evidence="1 2" key="1">
    <citation type="journal article" date="2023" name="G3 (Bethesda)">
        <title>A haplotype-resolved chromosome-scale genome for Quercus rubra L. provides insights into the genetics of adaptive traits for red oak species.</title>
        <authorList>
            <person name="Kapoor B."/>
            <person name="Jenkins J."/>
            <person name="Schmutz J."/>
            <person name="Zhebentyayeva T."/>
            <person name="Kuelheim C."/>
            <person name="Coggeshall M."/>
            <person name="Heim C."/>
            <person name="Lasky J.R."/>
            <person name="Leites L."/>
            <person name="Islam-Faridi N."/>
            <person name="Romero-Severson J."/>
            <person name="DeLeo V.L."/>
            <person name="Lucas S.M."/>
            <person name="Lazic D."/>
            <person name="Gailing O."/>
            <person name="Carlson J."/>
            <person name="Staton M."/>
        </authorList>
    </citation>
    <scope>NUCLEOTIDE SEQUENCE [LARGE SCALE GENOMIC DNA]</scope>
    <source>
        <strain evidence="1">Pseudo-F2</strain>
    </source>
</reference>
<keyword evidence="2" id="KW-1185">Reference proteome</keyword>
<protein>
    <recommendedName>
        <fullName evidence="3">CC-NBS-LRR protein</fullName>
    </recommendedName>
</protein>
<dbReference type="EMBL" id="JAXUIC010000003">
    <property type="protein sequence ID" value="KAK4595287.1"/>
    <property type="molecule type" value="Genomic_DNA"/>
</dbReference>
<evidence type="ECO:0000313" key="1">
    <source>
        <dbReference type="EMBL" id="KAK4595287.1"/>
    </source>
</evidence>
<name>A0AAN7J274_QUERU</name>
<proteinExistence type="predicted"/>
<comment type="caution">
    <text evidence="1">The sequence shown here is derived from an EMBL/GenBank/DDBJ whole genome shotgun (WGS) entry which is preliminary data.</text>
</comment>
<dbReference type="AlphaFoldDB" id="A0AAN7J274"/>